<feature type="domain" description="C-CAP/cofactor C-like" evidence="3">
    <location>
        <begin position="610"/>
        <end position="736"/>
    </location>
</feature>
<evidence type="ECO:0000256" key="1">
    <source>
        <dbReference type="ARBA" id="ARBA00007659"/>
    </source>
</evidence>
<sequence>MFHSTPQLNFTPNRQFERNAFSPPPIGSRYNDYHRQEWVRSPEPVNLPPPIPPPPVNYIGPQVPIHHAQNQPDRTNGYSEMVSFPASNDQSPTIRHPPVIARNLQPVLPADFQRVYNLPAPPEDPLPQQVEGPQRNRAVALGTVTELGYYNNKSGQQPPALNSSLNRSFAIVSRPFSPQATIVQPVQPIQPVLEKPIVHNSIVKLSPSISNAYYESAQLQNETPRREAAPPMPKALSSPTEERIRSPAQMSASPIGSVYDNQEEEMRARNLARQHYRSPSPPWKQGRAPRPHSILVKGNKLEGNKASKKVVFDVDDNDEESIRQNQLKQADAELSIYHSDGTNGYRGDSGSAGSDSGEPKHVQDYDDAISENLHKFVTVSSVIGGDLAAVANAYKALFDRQREFLFFAARNKELDAAGIDKSIPMQKLIQAVQEIHGLKDRNRNNDLVNHFNALAEASAAVGWVKEKPKPAPLVKEILEAAKFYTNRIRLAYKKTNENHIEWVNALEGLMTNLNEFIRKVHTTGLVWNSAPGPYTPPTSTAPTASASAHPPVPDLFAPAASTGDAERTKRDALFAALNQERASQHRARQECASPVPGGPAARPAPAVQKPPKMELQDGKQWNVEYYKGTSEPVVVNVTDKNRPSTVAGKCNSVTLDQCKKVAIVFDAIVAQVETINCQSLQIQTMGEMPTVSVQKTDGCQIYLSEASKGAEIVTSKSSEMNVLVPGPDGDFIELPVPEQFKTVFQNGKLVTTVSDIC</sequence>
<organism evidence="4 5">
    <name type="scientific">Mesorhabditis spiculigera</name>
    <dbReference type="NCBI Taxonomy" id="96644"/>
    <lineage>
        <taxon>Eukaryota</taxon>
        <taxon>Metazoa</taxon>
        <taxon>Ecdysozoa</taxon>
        <taxon>Nematoda</taxon>
        <taxon>Chromadorea</taxon>
        <taxon>Rhabditida</taxon>
        <taxon>Rhabditina</taxon>
        <taxon>Rhabditomorpha</taxon>
        <taxon>Rhabditoidea</taxon>
        <taxon>Rhabditidae</taxon>
        <taxon>Mesorhabditinae</taxon>
        <taxon>Mesorhabditis</taxon>
    </lineage>
</organism>
<dbReference type="PROSITE" id="PS51329">
    <property type="entry name" value="C_CAP_COFACTOR_C"/>
    <property type="match status" value="1"/>
</dbReference>
<dbReference type="InterPro" id="IPR053950">
    <property type="entry name" value="CAP_N"/>
</dbReference>
<dbReference type="InterPro" id="IPR006599">
    <property type="entry name" value="CARP_motif"/>
</dbReference>
<feature type="region of interest" description="Disordered" evidence="2">
    <location>
        <begin position="591"/>
        <end position="614"/>
    </location>
</feature>
<dbReference type="FunFam" id="1.25.40.330:FF:000001">
    <property type="entry name" value="Adenylyl cyclase-associated protein"/>
    <property type="match status" value="1"/>
</dbReference>
<gene>
    <name evidence="4" type="ORF">MSPICULIGERA_LOCUS21866</name>
</gene>
<dbReference type="Proteomes" id="UP001177023">
    <property type="component" value="Unassembled WGS sequence"/>
</dbReference>
<dbReference type="GO" id="GO:0019933">
    <property type="term" value="P:cAMP-mediated signaling"/>
    <property type="evidence" value="ECO:0007669"/>
    <property type="project" value="TreeGrafter"/>
</dbReference>
<dbReference type="GO" id="GO:0003779">
    <property type="term" value="F:actin binding"/>
    <property type="evidence" value="ECO:0007669"/>
    <property type="project" value="InterPro"/>
</dbReference>
<dbReference type="AlphaFoldDB" id="A0AA36DAN2"/>
<dbReference type="SUPFAM" id="SSF69340">
    <property type="entry name" value="C-terminal domain of adenylylcyclase associated protein"/>
    <property type="match status" value="1"/>
</dbReference>
<feature type="region of interest" description="Disordered" evidence="2">
    <location>
        <begin position="338"/>
        <end position="362"/>
    </location>
</feature>
<proteinExistence type="inferred from homology"/>
<keyword evidence="5" id="KW-1185">Reference proteome</keyword>
<dbReference type="InterPro" id="IPR036223">
    <property type="entry name" value="CAP_C_sf"/>
</dbReference>
<dbReference type="PANTHER" id="PTHR10652">
    <property type="entry name" value="ADENYLYL CYCLASE-ASSOCIATED PROTEIN"/>
    <property type="match status" value="1"/>
</dbReference>
<feature type="region of interest" description="Disordered" evidence="2">
    <location>
        <begin position="1"/>
        <end position="29"/>
    </location>
</feature>
<dbReference type="SMART" id="SM00673">
    <property type="entry name" value="CARP"/>
    <property type="match status" value="2"/>
</dbReference>
<dbReference type="PROSITE" id="PS01089">
    <property type="entry name" value="CAP_2"/>
    <property type="match status" value="1"/>
</dbReference>
<accession>A0AA36DAN2</accession>
<feature type="compositionally biased region" description="Low complexity" evidence="2">
    <location>
        <begin position="536"/>
        <end position="549"/>
    </location>
</feature>
<dbReference type="InterPro" id="IPR013912">
    <property type="entry name" value="Adenylate_cyclase-assoc_CAP_C"/>
</dbReference>
<dbReference type="InterPro" id="IPR028417">
    <property type="entry name" value="CAP_CS_C"/>
</dbReference>
<dbReference type="GO" id="GO:0005737">
    <property type="term" value="C:cytoplasm"/>
    <property type="evidence" value="ECO:0007669"/>
    <property type="project" value="TreeGrafter"/>
</dbReference>
<feature type="non-terminal residue" evidence="4">
    <location>
        <position position="757"/>
    </location>
</feature>
<comment type="caution">
    <text evidence="4">The sequence shown here is derived from an EMBL/GenBank/DDBJ whole genome shotgun (WGS) entry which is preliminary data.</text>
</comment>
<dbReference type="InterPro" id="IPR016098">
    <property type="entry name" value="CAP/MinC_C"/>
</dbReference>
<evidence type="ECO:0000313" key="4">
    <source>
        <dbReference type="EMBL" id="CAJ0583797.1"/>
    </source>
</evidence>
<dbReference type="InterPro" id="IPR017901">
    <property type="entry name" value="C-CAP_CF_C-like"/>
</dbReference>
<dbReference type="SUPFAM" id="SSF101278">
    <property type="entry name" value="N-terminal domain of adenylylcyclase associated protein, CAP"/>
    <property type="match status" value="1"/>
</dbReference>
<evidence type="ECO:0000313" key="5">
    <source>
        <dbReference type="Proteomes" id="UP001177023"/>
    </source>
</evidence>
<feature type="compositionally biased region" description="Low complexity" evidence="2">
    <location>
        <begin position="592"/>
        <end position="607"/>
    </location>
</feature>
<dbReference type="Gene3D" id="1.25.40.330">
    <property type="entry name" value="Adenylate cyclase-associated CAP, N-terminal domain"/>
    <property type="match status" value="1"/>
</dbReference>
<evidence type="ECO:0000259" key="3">
    <source>
        <dbReference type="PROSITE" id="PS51329"/>
    </source>
</evidence>
<dbReference type="GO" id="GO:0000902">
    <property type="term" value="P:cell morphogenesis"/>
    <property type="evidence" value="ECO:0007669"/>
    <property type="project" value="TreeGrafter"/>
</dbReference>
<protein>
    <recommendedName>
        <fullName evidence="3">C-CAP/cofactor C-like domain-containing protein</fullName>
    </recommendedName>
</protein>
<evidence type="ECO:0000256" key="2">
    <source>
        <dbReference type="SAM" id="MobiDB-lite"/>
    </source>
</evidence>
<dbReference type="InterPro" id="IPR036222">
    <property type="entry name" value="CAP_N_sf"/>
</dbReference>
<name>A0AA36DAN2_9BILA</name>
<feature type="region of interest" description="Disordered" evidence="2">
    <location>
        <begin position="536"/>
        <end position="563"/>
    </location>
</feature>
<feature type="region of interest" description="Disordered" evidence="2">
    <location>
        <begin position="217"/>
        <end position="258"/>
    </location>
</feature>
<dbReference type="GO" id="GO:0008179">
    <property type="term" value="F:adenylate cyclase binding"/>
    <property type="evidence" value="ECO:0007669"/>
    <property type="project" value="TreeGrafter"/>
</dbReference>
<dbReference type="GO" id="GO:0007015">
    <property type="term" value="P:actin filament organization"/>
    <property type="evidence" value="ECO:0007669"/>
    <property type="project" value="TreeGrafter"/>
</dbReference>
<dbReference type="EMBL" id="CATQJA010002665">
    <property type="protein sequence ID" value="CAJ0583797.1"/>
    <property type="molecule type" value="Genomic_DNA"/>
</dbReference>
<dbReference type="InterPro" id="IPR001837">
    <property type="entry name" value="Adenylate_cyclase-assoc_CAP"/>
</dbReference>
<feature type="compositionally biased region" description="Polar residues" evidence="2">
    <location>
        <begin position="1"/>
        <end position="14"/>
    </location>
</feature>
<reference evidence="4" key="1">
    <citation type="submission" date="2023-06" db="EMBL/GenBank/DDBJ databases">
        <authorList>
            <person name="Delattre M."/>
        </authorList>
    </citation>
    <scope>NUCLEOTIDE SEQUENCE</scope>
    <source>
        <strain evidence="4">AF72</strain>
    </source>
</reference>
<dbReference type="Gene3D" id="2.160.20.70">
    <property type="match status" value="1"/>
</dbReference>
<dbReference type="Pfam" id="PF08603">
    <property type="entry name" value="CAP_C"/>
    <property type="match status" value="1"/>
</dbReference>
<comment type="similarity">
    <text evidence="1">Belongs to the CAP family.</text>
</comment>
<dbReference type="PANTHER" id="PTHR10652:SF0">
    <property type="entry name" value="ADENYLYL CYCLASE-ASSOCIATED PROTEIN"/>
    <property type="match status" value="1"/>
</dbReference>
<dbReference type="Pfam" id="PF21938">
    <property type="entry name" value="CAP_N"/>
    <property type="match status" value="1"/>
</dbReference>